<dbReference type="GO" id="GO:0019722">
    <property type="term" value="P:calcium-mediated signaling"/>
    <property type="evidence" value="ECO:0007669"/>
    <property type="project" value="InterPro"/>
</dbReference>
<dbReference type="InterPro" id="IPR006931">
    <property type="entry name" value="Calcipressin"/>
</dbReference>
<dbReference type="PANTHER" id="PTHR10300:SF14">
    <property type="entry name" value="PROTEIN SARAH"/>
    <property type="match status" value="1"/>
</dbReference>
<dbReference type="Pfam" id="PF04847">
    <property type="entry name" value="Calcipressin"/>
    <property type="match status" value="1"/>
</dbReference>
<dbReference type="InterPro" id="IPR035979">
    <property type="entry name" value="RBD_domain_sf"/>
</dbReference>
<feature type="compositionally biased region" description="Low complexity" evidence="2">
    <location>
        <begin position="229"/>
        <end position="238"/>
    </location>
</feature>
<comment type="similarity">
    <text evidence="1">Belongs to the RCAN family.</text>
</comment>
<proteinExistence type="inferred from homology"/>
<name>A0AA40K678_9PEZI</name>
<dbReference type="SUPFAM" id="SSF54928">
    <property type="entry name" value="RNA-binding domain, RBD"/>
    <property type="match status" value="1"/>
</dbReference>
<feature type="region of interest" description="Disordered" evidence="2">
    <location>
        <begin position="206"/>
        <end position="250"/>
    </location>
</feature>
<gene>
    <name evidence="3" type="ORF">B0T21DRAFT_354415</name>
</gene>
<keyword evidence="4" id="KW-1185">Reference proteome</keyword>
<dbReference type="EMBL" id="JAUKTV010000001">
    <property type="protein sequence ID" value="KAK0747466.1"/>
    <property type="molecule type" value="Genomic_DNA"/>
</dbReference>
<feature type="compositionally biased region" description="Polar residues" evidence="2">
    <location>
        <begin position="209"/>
        <end position="228"/>
    </location>
</feature>
<dbReference type="PANTHER" id="PTHR10300">
    <property type="entry name" value="CALCIPRESSIN"/>
    <property type="match status" value="1"/>
</dbReference>
<dbReference type="Proteomes" id="UP001172159">
    <property type="component" value="Unassembled WGS sequence"/>
</dbReference>
<dbReference type="GO" id="GO:0003676">
    <property type="term" value="F:nucleic acid binding"/>
    <property type="evidence" value="ECO:0007669"/>
    <property type="project" value="InterPro"/>
</dbReference>
<sequence>MPSIQIPQESDLQFRNSPTAMPSSPDGLLPSPNSMSSSPRSGRSRGASLNLKLDLSNLPPLEKPTTPTNTLLITDLDADCFRPANLAVIKDALNKTAPVRHFSPLKFASRIQVVFSTEQEAIAVRREWDEREVMGKPCRVCFGMQINLETINNKEDQHLALPDAGRLFFISPPPSPPHGWESRTEDAPNTMVHAEDLADALAKLRHSNDPTSGMNINQRGDISPVSPTQQGGQQQQQQRTKRSRSSTLIFQPQPVVMGADSPNLPCVTVDDMTDEGLEEDGDVMDISPVNITAPKPIMAHTARPPVELMEH</sequence>
<evidence type="ECO:0000313" key="4">
    <source>
        <dbReference type="Proteomes" id="UP001172159"/>
    </source>
</evidence>
<feature type="compositionally biased region" description="Low complexity" evidence="2">
    <location>
        <begin position="27"/>
        <end position="46"/>
    </location>
</feature>
<evidence type="ECO:0000256" key="1">
    <source>
        <dbReference type="ARBA" id="ARBA00008209"/>
    </source>
</evidence>
<dbReference type="GO" id="GO:0008597">
    <property type="term" value="F:calcium-dependent protein serine/threonine phosphatase regulator activity"/>
    <property type="evidence" value="ECO:0007669"/>
    <property type="project" value="TreeGrafter"/>
</dbReference>
<comment type="caution">
    <text evidence="3">The sequence shown here is derived from an EMBL/GenBank/DDBJ whole genome shotgun (WGS) entry which is preliminary data.</text>
</comment>
<evidence type="ECO:0000313" key="3">
    <source>
        <dbReference type="EMBL" id="KAK0747466.1"/>
    </source>
</evidence>
<organism evidence="3 4">
    <name type="scientific">Apiosordaria backusii</name>
    <dbReference type="NCBI Taxonomy" id="314023"/>
    <lineage>
        <taxon>Eukaryota</taxon>
        <taxon>Fungi</taxon>
        <taxon>Dikarya</taxon>
        <taxon>Ascomycota</taxon>
        <taxon>Pezizomycotina</taxon>
        <taxon>Sordariomycetes</taxon>
        <taxon>Sordariomycetidae</taxon>
        <taxon>Sordariales</taxon>
        <taxon>Lasiosphaeriaceae</taxon>
        <taxon>Apiosordaria</taxon>
    </lineage>
</organism>
<accession>A0AA40K678</accession>
<reference evidence="3" key="1">
    <citation type="submission" date="2023-06" db="EMBL/GenBank/DDBJ databases">
        <title>Genome-scale phylogeny and comparative genomics of the fungal order Sordariales.</title>
        <authorList>
            <consortium name="Lawrence Berkeley National Laboratory"/>
            <person name="Hensen N."/>
            <person name="Bonometti L."/>
            <person name="Westerberg I."/>
            <person name="Brannstrom I.O."/>
            <person name="Guillou S."/>
            <person name="Cros-Aarteil S."/>
            <person name="Calhoun S."/>
            <person name="Haridas S."/>
            <person name="Kuo A."/>
            <person name="Mondo S."/>
            <person name="Pangilinan J."/>
            <person name="Riley R."/>
            <person name="Labutti K."/>
            <person name="Andreopoulos B."/>
            <person name="Lipzen A."/>
            <person name="Chen C."/>
            <person name="Yanf M."/>
            <person name="Daum C."/>
            <person name="Ng V."/>
            <person name="Clum A."/>
            <person name="Steindorff A."/>
            <person name="Ohm R."/>
            <person name="Martin F."/>
            <person name="Silar P."/>
            <person name="Natvig D."/>
            <person name="Lalanne C."/>
            <person name="Gautier V."/>
            <person name="Ament-Velasquez S.L."/>
            <person name="Kruys A."/>
            <person name="Hutchinson M.I."/>
            <person name="Powell A.J."/>
            <person name="Barry K."/>
            <person name="Miller A.N."/>
            <person name="Grigoriev I.V."/>
            <person name="Debuchy R."/>
            <person name="Gladieux P."/>
            <person name="Thoren M.H."/>
            <person name="Johannesson H."/>
        </authorList>
    </citation>
    <scope>NUCLEOTIDE SEQUENCE</scope>
    <source>
        <strain evidence="3">CBS 540.89</strain>
    </source>
</reference>
<feature type="compositionally biased region" description="Polar residues" evidence="2">
    <location>
        <begin position="1"/>
        <end position="22"/>
    </location>
</feature>
<dbReference type="InterPro" id="IPR012677">
    <property type="entry name" value="Nucleotide-bd_a/b_plait_sf"/>
</dbReference>
<dbReference type="AlphaFoldDB" id="A0AA40K678"/>
<dbReference type="GO" id="GO:0005634">
    <property type="term" value="C:nucleus"/>
    <property type="evidence" value="ECO:0007669"/>
    <property type="project" value="TreeGrafter"/>
</dbReference>
<protein>
    <submittedName>
        <fullName evidence="3">Calcipressin-domain-containing protein</fullName>
    </submittedName>
</protein>
<feature type="region of interest" description="Disordered" evidence="2">
    <location>
        <begin position="1"/>
        <end position="46"/>
    </location>
</feature>
<dbReference type="GO" id="GO:0005737">
    <property type="term" value="C:cytoplasm"/>
    <property type="evidence" value="ECO:0007669"/>
    <property type="project" value="TreeGrafter"/>
</dbReference>
<dbReference type="Gene3D" id="3.30.70.330">
    <property type="match status" value="1"/>
</dbReference>
<evidence type="ECO:0000256" key="2">
    <source>
        <dbReference type="SAM" id="MobiDB-lite"/>
    </source>
</evidence>